<dbReference type="RefSeq" id="WP_155092595.1">
    <property type="nucleotide sequence ID" value="NZ_CP102754.1"/>
</dbReference>
<reference evidence="2 3" key="1">
    <citation type="submission" date="2019-11" db="EMBL/GenBank/DDBJ databases">
        <title>Genome of Strain BIT-d1.</title>
        <authorList>
            <person name="Yang Y."/>
        </authorList>
    </citation>
    <scope>NUCLEOTIDE SEQUENCE [LARGE SCALE GENOMIC DNA]</scope>
    <source>
        <strain evidence="2 3">BIT-d1</strain>
    </source>
</reference>
<dbReference type="EMBL" id="WMJX01000023">
    <property type="protein sequence ID" value="MTG98571.1"/>
    <property type="molecule type" value="Genomic_DNA"/>
</dbReference>
<dbReference type="Pfam" id="PF04402">
    <property type="entry name" value="SIMPL"/>
    <property type="match status" value="1"/>
</dbReference>
<feature type="chain" id="PRO_5026156075" evidence="1">
    <location>
        <begin position="21"/>
        <end position="231"/>
    </location>
</feature>
<accession>A0A6I3LPI1</accession>
<dbReference type="AlphaFoldDB" id="A0A6I3LPI1"/>
<name>A0A6I3LPI1_9FLAO</name>
<feature type="signal peptide" evidence="1">
    <location>
        <begin position="1"/>
        <end position="20"/>
    </location>
</feature>
<dbReference type="OrthoDB" id="6021921at2"/>
<protein>
    <submittedName>
        <fullName evidence="2">DUF541 domain-containing protein</fullName>
    </submittedName>
</protein>
<dbReference type="InterPro" id="IPR007497">
    <property type="entry name" value="SIMPL/DUF541"/>
</dbReference>
<keyword evidence="1" id="KW-0732">Signal</keyword>
<dbReference type="PANTHER" id="PTHR34387">
    <property type="entry name" value="SLR1258 PROTEIN"/>
    <property type="match status" value="1"/>
</dbReference>
<gene>
    <name evidence="2" type="ORF">GJV76_10610</name>
</gene>
<dbReference type="InterPro" id="IPR052022">
    <property type="entry name" value="26kDa_periplasmic_antigen"/>
</dbReference>
<organism evidence="2 3">
    <name type="scientific">Myroides albus</name>
    <dbReference type="NCBI Taxonomy" id="2562892"/>
    <lineage>
        <taxon>Bacteria</taxon>
        <taxon>Pseudomonadati</taxon>
        <taxon>Bacteroidota</taxon>
        <taxon>Flavobacteriia</taxon>
        <taxon>Flavobacteriales</taxon>
        <taxon>Flavobacteriaceae</taxon>
        <taxon>Myroides</taxon>
    </lineage>
</organism>
<sequence>MKRVSILLGAALLATTATFAQTSYTSPITPQIQVNGTGKVSVVPDKAVIRLGVENKSSDAASVKKINDQSIAKVLKYLKSLKIEDKYIQTQRVSLYQSRDYEEKKDYYNASQVISITLTDITKYEELIVGVMEAGVNKIEGVEFQSSKIATYEAEARALAVKEAKQKATDYANALGQKVGKAILVSDGGGYAPPVVRPMYLMKGTADSMDQTLAVGEIEVTSGVSISFSLD</sequence>
<dbReference type="PANTHER" id="PTHR34387:SF1">
    <property type="entry name" value="PERIPLASMIC IMMUNOGENIC PROTEIN"/>
    <property type="match status" value="1"/>
</dbReference>
<dbReference type="Gene3D" id="3.30.70.2970">
    <property type="entry name" value="Protein of unknown function (DUF541), domain 2"/>
    <property type="match status" value="1"/>
</dbReference>
<keyword evidence="3" id="KW-1185">Reference proteome</keyword>
<dbReference type="Gene3D" id="3.30.110.170">
    <property type="entry name" value="Protein of unknown function (DUF541), domain 1"/>
    <property type="match status" value="1"/>
</dbReference>
<proteinExistence type="predicted"/>
<evidence type="ECO:0000256" key="1">
    <source>
        <dbReference type="SAM" id="SignalP"/>
    </source>
</evidence>
<evidence type="ECO:0000313" key="2">
    <source>
        <dbReference type="EMBL" id="MTG98571.1"/>
    </source>
</evidence>
<evidence type="ECO:0000313" key="3">
    <source>
        <dbReference type="Proteomes" id="UP000438760"/>
    </source>
</evidence>
<dbReference type="GO" id="GO:0006974">
    <property type="term" value="P:DNA damage response"/>
    <property type="evidence" value="ECO:0007669"/>
    <property type="project" value="TreeGrafter"/>
</dbReference>
<dbReference type="Proteomes" id="UP000438760">
    <property type="component" value="Unassembled WGS sequence"/>
</dbReference>
<comment type="caution">
    <text evidence="2">The sequence shown here is derived from an EMBL/GenBank/DDBJ whole genome shotgun (WGS) entry which is preliminary data.</text>
</comment>